<dbReference type="AlphaFoldDB" id="A0A4Y3QRS7"/>
<evidence type="ECO:0000313" key="2">
    <source>
        <dbReference type="Proteomes" id="UP000319210"/>
    </source>
</evidence>
<organism evidence="1 2">
    <name type="scientific">Streptomyces cacaoi</name>
    <dbReference type="NCBI Taxonomy" id="1898"/>
    <lineage>
        <taxon>Bacteria</taxon>
        <taxon>Bacillati</taxon>
        <taxon>Actinomycetota</taxon>
        <taxon>Actinomycetes</taxon>
        <taxon>Kitasatosporales</taxon>
        <taxon>Streptomycetaceae</taxon>
        <taxon>Streptomyces</taxon>
    </lineage>
</organism>
<dbReference type="EMBL" id="BJMM01000002">
    <property type="protein sequence ID" value="GEB47639.1"/>
    <property type="molecule type" value="Genomic_DNA"/>
</dbReference>
<evidence type="ECO:0000313" key="1">
    <source>
        <dbReference type="EMBL" id="GEB47639.1"/>
    </source>
</evidence>
<sequence length="53" mass="5925">MTAQGTEHLAQVELDDDLGCDHPLTRLCLLLEIAEQPEWLRDLVPQAAARRTA</sequence>
<dbReference type="Proteomes" id="UP000319210">
    <property type="component" value="Unassembled WGS sequence"/>
</dbReference>
<gene>
    <name evidence="1" type="ORF">SCA03_01900</name>
</gene>
<name>A0A4Y3QRS7_STRCI</name>
<comment type="caution">
    <text evidence="1">The sequence shown here is derived from an EMBL/GenBank/DDBJ whole genome shotgun (WGS) entry which is preliminary data.</text>
</comment>
<dbReference type="RefSeq" id="WP_158102330.1">
    <property type="nucleotide sequence ID" value="NZ_BJMM01000002.1"/>
</dbReference>
<protein>
    <submittedName>
        <fullName evidence="1">Uncharacterized protein</fullName>
    </submittedName>
</protein>
<keyword evidence="2" id="KW-1185">Reference proteome</keyword>
<reference evidence="1 2" key="1">
    <citation type="submission" date="2019-06" db="EMBL/GenBank/DDBJ databases">
        <title>Whole genome shotgun sequence of Streptomyces cacaoi subsp. cacaoi NBRC 12748.</title>
        <authorList>
            <person name="Hosoyama A."/>
            <person name="Uohara A."/>
            <person name="Ohji S."/>
            <person name="Ichikawa N."/>
        </authorList>
    </citation>
    <scope>NUCLEOTIDE SEQUENCE [LARGE SCALE GENOMIC DNA]</scope>
    <source>
        <strain evidence="1 2">NBRC 12748</strain>
    </source>
</reference>
<proteinExistence type="predicted"/>
<accession>A0A4Y3QRS7</accession>